<reference evidence="1" key="1">
    <citation type="submission" date="2013-05" db="EMBL/GenBank/DDBJ databases">
        <authorList>
            <person name="Yim A.K.Y."/>
            <person name="Chan T.F."/>
            <person name="Ji K.M."/>
            <person name="Liu X.Y."/>
            <person name="Zhou J.W."/>
            <person name="Li R.Q."/>
            <person name="Yang K.Y."/>
            <person name="Li J."/>
            <person name="Li M."/>
            <person name="Law P.T.W."/>
            <person name="Wu Y.L."/>
            <person name="Cai Z.L."/>
            <person name="Qin H."/>
            <person name="Bao Y."/>
            <person name="Leung R.K.K."/>
            <person name="Ng P.K.S."/>
            <person name="Zou J."/>
            <person name="Zhong X.J."/>
            <person name="Ran P.X."/>
            <person name="Zhong N.S."/>
            <person name="Liu Z.G."/>
            <person name="Tsui S.K.W."/>
        </authorList>
    </citation>
    <scope>NUCLEOTIDE SEQUENCE</scope>
    <source>
        <strain evidence="1">Derf</strain>
        <tissue evidence="1">Whole organism</tissue>
    </source>
</reference>
<keyword evidence="2" id="KW-1185">Reference proteome</keyword>
<evidence type="ECO:0000313" key="2">
    <source>
        <dbReference type="Proteomes" id="UP000790347"/>
    </source>
</evidence>
<gene>
    <name evidence="1" type="ORF">DERF_012242</name>
</gene>
<sequence>MYTLENNLMVMMMMMMIKCQICQHRDIFDDVNKTKKKQFDAASWQTFDMNTSTTLWSKTFWNLRYFKVEKEKPFVAYNVCINHQIYIELKERE</sequence>
<accession>A0A922L1I8</accession>
<protein>
    <submittedName>
        <fullName evidence="1">Uncharacterized protein</fullName>
    </submittedName>
</protein>
<reference evidence="1" key="2">
    <citation type="journal article" date="2022" name="Res Sq">
        <title>Comparative Genomics Reveals Insights into the Divergent Evolution of Astigmatic Mites and Household Pest Adaptations.</title>
        <authorList>
            <person name="Xiong Q."/>
            <person name="Wan A.T.-Y."/>
            <person name="Liu X.-Y."/>
            <person name="Fung C.S.-H."/>
            <person name="Xiao X."/>
            <person name="Malainual N."/>
            <person name="Hou J."/>
            <person name="Wang L."/>
            <person name="Wang M."/>
            <person name="Yang K."/>
            <person name="Cui Y."/>
            <person name="Leung E."/>
            <person name="Nong W."/>
            <person name="Shin S.-K."/>
            <person name="Au S."/>
            <person name="Jeong K.Y."/>
            <person name="Chew F.T."/>
            <person name="Hui J."/>
            <person name="Leung T.F."/>
            <person name="Tungtrongchitr A."/>
            <person name="Zhong N."/>
            <person name="Liu Z."/>
            <person name="Tsui S."/>
        </authorList>
    </citation>
    <scope>NUCLEOTIDE SEQUENCE</scope>
    <source>
        <strain evidence="1">Derf</strain>
        <tissue evidence="1">Whole organism</tissue>
    </source>
</reference>
<comment type="caution">
    <text evidence="1">The sequence shown here is derived from an EMBL/GenBank/DDBJ whole genome shotgun (WGS) entry which is preliminary data.</text>
</comment>
<dbReference type="Proteomes" id="UP000790347">
    <property type="component" value="Unassembled WGS sequence"/>
</dbReference>
<name>A0A922L1I8_DERFA</name>
<organism evidence="1 2">
    <name type="scientific">Dermatophagoides farinae</name>
    <name type="common">American house dust mite</name>
    <dbReference type="NCBI Taxonomy" id="6954"/>
    <lineage>
        <taxon>Eukaryota</taxon>
        <taxon>Metazoa</taxon>
        <taxon>Ecdysozoa</taxon>
        <taxon>Arthropoda</taxon>
        <taxon>Chelicerata</taxon>
        <taxon>Arachnida</taxon>
        <taxon>Acari</taxon>
        <taxon>Acariformes</taxon>
        <taxon>Sarcoptiformes</taxon>
        <taxon>Astigmata</taxon>
        <taxon>Psoroptidia</taxon>
        <taxon>Analgoidea</taxon>
        <taxon>Pyroglyphidae</taxon>
        <taxon>Dermatophagoidinae</taxon>
        <taxon>Dermatophagoides</taxon>
    </lineage>
</organism>
<dbReference type="AlphaFoldDB" id="A0A922L1I8"/>
<proteinExistence type="predicted"/>
<evidence type="ECO:0000313" key="1">
    <source>
        <dbReference type="EMBL" id="KAH9501395.1"/>
    </source>
</evidence>
<dbReference type="EMBL" id="ASGP02000006">
    <property type="protein sequence ID" value="KAH9501395.1"/>
    <property type="molecule type" value="Genomic_DNA"/>
</dbReference>